<organism evidence="2 3">
    <name type="scientific">Haloterrigena alkaliphila</name>
    <dbReference type="NCBI Taxonomy" id="2816475"/>
    <lineage>
        <taxon>Archaea</taxon>
        <taxon>Methanobacteriati</taxon>
        <taxon>Methanobacteriota</taxon>
        <taxon>Stenosarchaea group</taxon>
        <taxon>Halobacteria</taxon>
        <taxon>Halobacteriales</taxon>
        <taxon>Natrialbaceae</taxon>
        <taxon>Haloterrigena</taxon>
    </lineage>
</organism>
<evidence type="ECO:0000313" key="2">
    <source>
        <dbReference type="EMBL" id="QSW98789.1"/>
    </source>
</evidence>
<dbReference type="CDD" id="cd02209">
    <property type="entry name" value="cupin_XRE_C"/>
    <property type="match status" value="1"/>
</dbReference>
<proteinExistence type="predicted"/>
<reference evidence="2 3" key="1">
    <citation type="submission" date="2021-03" db="EMBL/GenBank/DDBJ databases">
        <title>Haloterrigena longa sp. nov. and Haloterrigena limicola sp. nov., extremely halophilic archaea isolated from a salt lake.</title>
        <authorList>
            <person name="Henglin C."/>
        </authorList>
    </citation>
    <scope>NUCLEOTIDE SEQUENCE [LARGE SCALE GENOMIC DNA]</scope>
    <source>
        <strain evidence="2 3">KZCA68</strain>
    </source>
</reference>
<dbReference type="Pfam" id="PF07883">
    <property type="entry name" value="Cupin_2"/>
    <property type="match status" value="1"/>
</dbReference>
<gene>
    <name evidence="2" type="ORF">J0X25_15555</name>
</gene>
<dbReference type="InterPro" id="IPR013096">
    <property type="entry name" value="Cupin_2"/>
</dbReference>
<dbReference type="EMBL" id="CP071462">
    <property type="protein sequence ID" value="QSW98789.1"/>
    <property type="molecule type" value="Genomic_DNA"/>
</dbReference>
<dbReference type="AlphaFoldDB" id="A0A8A2V9T1"/>
<dbReference type="GeneID" id="63188750"/>
<dbReference type="InterPro" id="IPR011051">
    <property type="entry name" value="RmlC_Cupin_sf"/>
</dbReference>
<sequence length="107" mass="11657">MSDTDRSLIPTELQRLADLEATPHAQVFDEPKTVRLRLEAGEGVPAHRHPGREIVCHVLEGRLTIALGDDEREVAAGEVVRFDGEQEIAPTAQVDSTALLVLAPRAD</sequence>
<dbReference type="Proteomes" id="UP000663203">
    <property type="component" value="Chromosome"/>
</dbReference>
<dbReference type="RefSeq" id="WP_207288398.1">
    <property type="nucleotide sequence ID" value="NZ_CP071462.1"/>
</dbReference>
<dbReference type="InterPro" id="IPR014710">
    <property type="entry name" value="RmlC-like_jellyroll"/>
</dbReference>
<keyword evidence="3" id="KW-1185">Reference proteome</keyword>
<evidence type="ECO:0000313" key="3">
    <source>
        <dbReference type="Proteomes" id="UP000663203"/>
    </source>
</evidence>
<accession>A0A8A2V9T1</accession>
<feature type="domain" description="Cupin type-2" evidence="1">
    <location>
        <begin position="36"/>
        <end position="86"/>
    </location>
</feature>
<protein>
    <submittedName>
        <fullName evidence="2">Cupin domain-containing protein</fullName>
    </submittedName>
</protein>
<dbReference type="SUPFAM" id="SSF51182">
    <property type="entry name" value="RmlC-like cupins"/>
    <property type="match status" value="1"/>
</dbReference>
<evidence type="ECO:0000259" key="1">
    <source>
        <dbReference type="Pfam" id="PF07883"/>
    </source>
</evidence>
<dbReference type="KEGG" id="hakz:J0X25_15555"/>
<name>A0A8A2V9T1_9EURY</name>
<dbReference type="Gene3D" id="2.60.120.10">
    <property type="entry name" value="Jelly Rolls"/>
    <property type="match status" value="1"/>
</dbReference>